<dbReference type="GO" id="GO:0006744">
    <property type="term" value="P:ubiquinone biosynthetic process"/>
    <property type="evidence" value="ECO:0007669"/>
    <property type="project" value="TreeGrafter"/>
</dbReference>
<proteinExistence type="inferred from homology"/>
<dbReference type="PANTHER" id="PTHR30108:SF17">
    <property type="entry name" value="FERULIC ACID DECARBOXYLASE 1"/>
    <property type="match status" value="1"/>
</dbReference>
<dbReference type="AlphaFoldDB" id="A0A6S6RUH1"/>
<evidence type="ECO:0000259" key="2">
    <source>
        <dbReference type="Pfam" id="PF01977"/>
    </source>
</evidence>
<dbReference type="PANTHER" id="PTHR30108">
    <property type="entry name" value="3-OCTAPRENYL-4-HYDROXYBENZOATE CARBOXY-LYASE-RELATED"/>
    <property type="match status" value="1"/>
</dbReference>
<evidence type="ECO:0000313" key="5">
    <source>
        <dbReference type="EMBL" id="CAA6800294.1"/>
    </source>
</evidence>
<dbReference type="Pfam" id="PF20695">
    <property type="entry name" value="UbiD_N"/>
    <property type="match status" value="1"/>
</dbReference>
<feature type="domain" description="3-octaprenyl-4-hydroxybenzoate carboxy-lyase-like Rift-related" evidence="2">
    <location>
        <begin position="133"/>
        <end position="317"/>
    </location>
</feature>
<dbReference type="NCBIfam" id="TIGR00148">
    <property type="entry name" value="UbiD family decarboxylase"/>
    <property type="match status" value="1"/>
</dbReference>
<name>A0A6S6RUH1_9BACT</name>
<dbReference type="InterPro" id="IPR002830">
    <property type="entry name" value="UbiD"/>
</dbReference>
<dbReference type="SUPFAM" id="SSF50475">
    <property type="entry name" value="FMN-binding split barrel"/>
    <property type="match status" value="1"/>
</dbReference>
<dbReference type="Pfam" id="PF01977">
    <property type="entry name" value="UbiD"/>
    <property type="match status" value="1"/>
</dbReference>
<dbReference type="Pfam" id="PF20696">
    <property type="entry name" value="UbiD_C"/>
    <property type="match status" value="1"/>
</dbReference>
<dbReference type="InterPro" id="IPR049381">
    <property type="entry name" value="UbiD-like_C"/>
</dbReference>
<organism evidence="5">
    <name type="scientific">uncultured Campylobacterales bacterium</name>
    <dbReference type="NCBI Taxonomy" id="352960"/>
    <lineage>
        <taxon>Bacteria</taxon>
        <taxon>Pseudomonadati</taxon>
        <taxon>Campylobacterota</taxon>
        <taxon>Epsilonproteobacteria</taxon>
        <taxon>Campylobacterales</taxon>
        <taxon>environmental samples</taxon>
    </lineage>
</organism>
<dbReference type="InterPro" id="IPR022390">
    <property type="entry name" value="HBDC"/>
</dbReference>
<feature type="domain" description="3-octaprenyl-4-hydroxybenzoate carboxy-lyase-like C-terminal" evidence="4">
    <location>
        <begin position="322"/>
        <end position="445"/>
    </location>
</feature>
<dbReference type="SUPFAM" id="SSF143968">
    <property type="entry name" value="UbiD C-terminal domain-like"/>
    <property type="match status" value="1"/>
</dbReference>
<reference evidence="5" key="1">
    <citation type="submission" date="2020-01" db="EMBL/GenBank/DDBJ databases">
        <authorList>
            <person name="Meier V. D."/>
            <person name="Meier V D."/>
        </authorList>
    </citation>
    <scope>NUCLEOTIDE SEQUENCE</scope>
    <source>
        <strain evidence="5">HLG_WM_MAG_12</strain>
    </source>
</reference>
<dbReference type="GO" id="GO:0005829">
    <property type="term" value="C:cytosol"/>
    <property type="evidence" value="ECO:0007669"/>
    <property type="project" value="TreeGrafter"/>
</dbReference>
<evidence type="ECO:0000256" key="1">
    <source>
        <dbReference type="ARBA" id="ARBA00010021"/>
    </source>
</evidence>
<dbReference type="GO" id="GO:0008694">
    <property type="term" value="F:4-hydroxy-3-polyprenylbenzoate decarboxylase activity"/>
    <property type="evidence" value="ECO:0007669"/>
    <property type="project" value="TreeGrafter"/>
</dbReference>
<accession>A0A6S6RUH1</accession>
<feature type="domain" description="3-octaprenyl-4-hydroxybenzoate carboxy-lyase-like N-terminal" evidence="3">
    <location>
        <begin position="7"/>
        <end position="93"/>
    </location>
</feature>
<dbReference type="EMBL" id="CACVAW010000002">
    <property type="protein sequence ID" value="CAA6800294.1"/>
    <property type="molecule type" value="Genomic_DNA"/>
</dbReference>
<evidence type="ECO:0000259" key="4">
    <source>
        <dbReference type="Pfam" id="PF20696"/>
    </source>
</evidence>
<comment type="similarity">
    <text evidence="1">Belongs to the UbiD family.</text>
</comment>
<evidence type="ECO:0000259" key="3">
    <source>
        <dbReference type="Pfam" id="PF20695"/>
    </source>
</evidence>
<dbReference type="InterPro" id="IPR048304">
    <property type="entry name" value="UbiD_Rift_dom"/>
</dbReference>
<dbReference type="InterPro" id="IPR049383">
    <property type="entry name" value="UbiD-like_N"/>
</dbReference>
<dbReference type="NCBIfam" id="TIGR03701">
    <property type="entry name" value="mena_SCO4490"/>
    <property type="match status" value="1"/>
</dbReference>
<sequence length="598" mass="67960">MTSNDVIKKLKANNLLRVIDSAVDIDLEIAHIAYIEVKKESSKSLLFTNVVSKRLNKKFETPVLINLFSSFEVTNLFFKKHPDDIAKEIEELLHLSPPTSLGDKFGMLGKLFSMKDIFPKRLSKKGVSQECELNSLYDIPVLKTWEEDAGAFITMGQVYTKSLDGKMNNLGMYRLQVHSDNTLGMHWQIHKDSASFFDDYKKAGIKMPVAIGLGGDPLLTWSATAPMPKGMFELLMYGFVTKKGARLVKCLSNDLYVPEEADYIIEGFVDPSISKIEGPFGDHTGYYTLADEYPVLDVTKITSKKDPVYYATVVGKPPLEDKYMGWPTERIFLPLLKTTAPELIDYKMPENGVYHNLLLASIDARYPGHAKQFMHTFWGVGQMSFVKHAIFVGNNAPKLDNYDELSTYILNRISNKNILISEGICDALDHASEEPCISGKLGIDATGDEVECIKDTISDEELKSKLSIDGEFDIRQFKTDTYTPITTIFLENTKDIKETFDKIKKVLSQHTRFVVFLDLKDKNMNEYMLVWRVVNNIDVSRDWFNDTLFGLDATSKIHGQKRVWPKDTNCTKEVIQSLRKRNLIDVDDEFLEKFGIVE</sequence>
<protein>
    <submittedName>
        <fullName evidence="5">UbiD family decarboxylase associated with menaquinone via futalosine</fullName>
    </submittedName>
</protein>
<gene>
    <name evidence="5" type="ORF">HELGO_WM10671</name>
</gene>
<dbReference type="Gene3D" id="3.40.1670.10">
    <property type="entry name" value="UbiD C-terminal domain-like"/>
    <property type="match status" value="1"/>
</dbReference>